<dbReference type="HOGENOM" id="CLU_3175310_0_0_1"/>
<evidence type="ECO:0000313" key="1">
    <source>
        <dbReference type="EMBL" id="CCD51938.1"/>
    </source>
</evidence>
<dbReference type="Proteomes" id="UP000008177">
    <property type="component" value="Unplaced contigs"/>
</dbReference>
<proteinExistence type="predicted"/>
<sequence length="47" mass="5858">MLFHAVRWTDFRYPKVIVWEKFPNYQAAYLFLQFALKQMAKAERQEF</sequence>
<gene>
    <name evidence="1" type="ORF">BofuT4_P084620.1</name>
</gene>
<organism evidence="1 2">
    <name type="scientific">Botryotinia fuckeliana (strain T4)</name>
    <name type="common">Noble rot fungus</name>
    <name type="synonym">Botrytis cinerea</name>
    <dbReference type="NCBI Taxonomy" id="999810"/>
    <lineage>
        <taxon>Eukaryota</taxon>
        <taxon>Fungi</taxon>
        <taxon>Dikarya</taxon>
        <taxon>Ascomycota</taxon>
        <taxon>Pezizomycotina</taxon>
        <taxon>Leotiomycetes</taxon>
        <taxon>Helotiales</taxon>
        <taxon>Sclerotiniaceae</taxon>
        <taxon>Botrytis</taxon>
    </lineage>
</organism>
<protein>
    <submittedName>
        <fullName evidence="1">Uncharacterized protein</fullName>
    </submittedName>
</protein>
<evidence type="ECO:0000313" key="2">
    <source>
        <dbReference type="Proteomes" id="UP000008177"/>
    </source>
</evidence>
<dbReference type="AlphaFoldDB" id="G2YJM1"/>
<dbReference type="InParanoid" id="G2YJM1"/>
<accession>G2YJM1</accession>
<dbReference type="EMBL" id="FQ790338">
    <property type="protein sequence ID" value="CCD51938.1"/>
    <property type="molecule type" value="Genomic_DNA"/>
</dbReference>
<name>G2YJM1_BOTF4</name>
<reference evidence="2" key="1">
    <citation type="journal article" date="2011" name="PLoS Genet.">
        <title>Genomic analysis of the necrotrophic fungal pathogens Sclerotinia sclerotiorum and Botrytis cinerea.</title>
        <authorList>
            <person name="Amselem J."/>
            <person name="Cuomo C.A."/>
            <person name="van Kan J.A."/>
            <person name="Viaud M."/>
            <person name="Benito E.P."/>
            <person name="Couloux A."/>
            <person name="Coutinho P.M."/>
            <person name="de Vries R.P."/>
            <person name="Dyer P.S."/>
            <person name="Fillinger S."/>
            <person name="Fournier E."/>
            <person name="Gout L."/>
            <person name="Hahn M."/>
            <person name="Kohn L."/>
            <person name="Lapalu N."/>
            <person name="Plummer K.M."/>
            <person name="Pradier J.M."/>
            <person name="Quevillon E."/>
            <person name="Sharon A."/>
            <person name="Simon A."/>
            <person name="ten Have A."/>
            <person name="Tudzynski B."/>
            <person name="Tudzynski P."/>
            <person name="Wincker P."/>
            <person name="Andrew M."/>
            <person name="Anthouard V."/>
            <person name="Beever R.E."/>
            <person name="Beffa R."/>
            <person name="Benoit I."/>
            <person name="Bouzid O."/>
            <person name="Brault B."/>
            <person name="Chen Z."/>
            <person name="Choquer M."/>
            <person name="Collemare J."/>
            <person name="Cotton P."/>
            <person name="Danchin E.G."/>
            <person name="Da Silva C."/>
            <person name="Gautier A."/>
            <person name="Giraud C."/>
            <person name="Giraud T."/>
            <person name="Gonzalez C."/>
            <person name="Grossetete S."/>
            <person name="Guldener U."/>
            <person name="Henrissat B."/>
            <person name="Howlett B.J."/>
            <person name="Kodira C."/>
            <person name="Kretschmer M."/>
            <person name="Lappartient A."/>
            <person name="Leroch M."/>
            <person name="Levis C."/>
            <person name="Mauceli E."/>
            <person name="Neuveglise C."/>
            <person name="Oeser B."/>
            <person name="Pearson M."/>
            <person name="Poulain J."/>
            <person name="Poussereau N."/>
            <person name="Quesneville H."/>
            <person name="Rascle C."/>
            <person name="Schumacher J."/>
            <person name="Segurens B."/>
            <person name="Sexton A."/>
            <person name="Silva E."/>
            <person name="Sirven C."/>
            <person name="Soanes D.M."/>
            <person name="Talbot N.J."/>
            <person name="Templeton M."/>
            <person name="Yandava C."/>
            <person name="Yarden O."/>
            <person name="Zeng Q."/>
            <person name="Rollins J.A."/>
            <person name="Lebrun M.H."/>
            <person name="Dickman M."/>
        </authorList>
    </citation>
    <scope>NUCLEOTIDE SEQUENCE [LARGE SCALE GENOMIC DNA]</scope>
    <source>
        <strain evidence="2">T4</strain>
    </source>
</reference>